<name>A0A0V0QCI9_PSEPJ</name>
<dbReference type="PROSITE" id="PS50290">
    <property type="entry name" value="PI3_4_KINASE_3"/>
    <property type="match status" value="1"/>
</dbReference>
<feature type="compositionally biased region" description="Basic and acidic residues" evidence="6">
    <location>
        <begin position="449"/>
        <end position="458"/>
    </location>
</feature>
<feature type="compositionally biased region" description="Basic and acidic residues" evidence="6">
    <location>
        <begin position="469"/>
        <end position="484"/>
    </location>
</feature>
<evidence type="ECO:0000256" key="5">
    <source>
        <dbReference type="ARBA" id="ARBA00022840"/>
    </source>
</evidence>
<gene>
    <name evidence="8" type="ORF">PPERSA_10958</name>
</gene>
<protein>
    <recommendedName>
        <fullName evidence="7">PI3K/PI4K catalytic domain-containing protein</fullName>
    </recommendedName>
</protein>
<evidence type="ECO:0000256" key="4">
    <source>
        <dbReference type="ARBA" id="ARBA00022777"/>
    </source>
</evidence>
<comment type="caution">
    <text evidence="8">The sequence shown here is derived from an EMBL/GenBank/DDBJ whole genome shotgun (WGS) entry which is preliminary data.</text>
</comment>
<dbReference type="PANTHER" id="PTHR45800:SF11">
    <property type="entry name" value="PHOSPHATIDYLINOSITOL 3-KINASE-RELATED PROTEIN KINASE"/>
    <property type="match status" value="1"/>
</dbReference>
<evidence type="ECO:0000313" key="8">
    <source>
        <dbReference type="EMBL" id="KRW99839.1"/>
    </source>
</evidence>
<keyword evidence="4" id="KW-0418">Kinase</keyword>
<dbReference type="InParanoid" id="A0A0V0QCI9"/>
<feature type="compositionally biased region" description="Basic and acidic residues" evidence="6">
    <location>
        <begin position="502"/>
        <end position="522"/>
    </location>
</feature>
<dbReference type="InterPro" id="IPR000403">
    <property type="entry name" value="PI3/4_kinase_cat_dom"/>
</dbReference>
<reference evidence="8 9" key="1">
    <citation type="journal article" date="2015" name="Sci. Rep.">
        <title>Genome of the facultative scuticociliatosis pathogen Pseudocohnilembus persalinus provides insight into its virulence through horizontal gene transfer.</title>
        <authorList>
            <person name="Xiong J."/>
            <person name="Wang G."/>
            <person name="Cheng J."/>
            <person name="Tian M."/>
            <person name="Pan X."/>
            <person name="Warren A."/>
            <person name="Jiang C."/>
            <person name="Yuan D."/>
            <person name="Miao W."/>
        </authorList>
    </citation>
    <scope>NUCLEOTIDE SEQUENCE [LARGE SCALE GENOMIC DNA]</scope>
    <source>
        <strain evidence="8">36N120E</strain>
    </source>
</reference>
<feature type="compositionally biased region" description="Acidic residues" evidence="6">
    <location>
        <begin position="338"/>
        <end position="349"/>
    </location>
</feature>
<proteinExistence type="inferred from homology"/>
<dbReference type="InterPro" id="IPR044571">
    <property type="entry name" value="P4KG1-8"/>
</dbReference>
<dbReference type="EMBL" id="LDAU01000203">
    <property type="protein sequence ID" value="KRW99839.1"/>
    <property type="molecule type" value="Genomic_DNA"/>
</dbReference>
<dbReference type="Pfam" id="PF00454">
    <property type="entry name" value="PI3_PI4_kinase"/>
    <property type="match status" value="1"/>
</dbReference>
<keyword evidence="3" id="KW-0547">Nucleotide-binding</keyword>
<organism evidence="8 9">
    <name type="scientific">Pseudocohnilembus persalinus</name>
    <name type="common">Ciliate</name>
    <dbReference type="NCBI Taxonomy" id="266149"/>
    <lineage>
        <taxon>Eukaryota</taxon>
        <taxon>Sar</taxon>
        <taxon>Alveolata</taxon>
        <taxon>Ciliophora</taxon>
        <taxon>Intramacronucleata</taxon>
        <taxon>Oligohymenophorea</taxon>
        <taxon>Scuticociliatia</taxon>
        <taxon>Philasterida</taxon>
        <taxon>Pseudocohnilembidae</taxon>
        <taxon>Pseudocohnilembus</taxon>
    </lineage>
</organism>
<feature type="domain" description="PI3K/PI4K catalytic" evidence="7">
    <location>
        <begin position="74"/>
        <end position="390"/>
    </location>
</feature>
<evidence type="ECO:0000256" key="1">
    <source>
        <dbReference type="ARBA" id="ARBA00008941"/>
    </source>
</evidence>
<dbReference type="AlphaFoldDB" id="A0A0V0QCI9"/>
<dbReference type="Proteomes" id="UP000054937">
    <property type="component" value="Unassembled WGS sequence"/>
</dbReference>
<keyword evidence="9" id="KW-1185">Reference proteome</keyword>
<keyword evidence="2" id="KW-0808">Transferase</keyword>
<dbReference type="GO" id="GO:0016301">
    <property type="term" value="F:kinase activity"/>
    <property type="evidence" value="ECO:0007669"/>
    <property type="project" value="UniProtKB-KW"/>
</dbReference>
<feature type="region of interest" description="Disordered" evidence="6">
    <location>
        <begin position="333"/>
        <end position="352"/>
    </location>
</feature>
<evidence type="ECO:0000259" key="7">
    <source>
        <dbReference type="PROSITE" id="PS50290"/>
    </source>
</evidence>
<feature type="region of interest" description="Disordered" evidence="6">
    <location>
        <begin position="539"/>
        <end position="582"/>
    </location>
</feature>
<sequence>MTQNNATLDSFGVTNKMYIQMYESKAYDEIGDIRPYNIFGQKLYNKRFQQLGKPSDLNILNEQLIEINSGFQFNIKPELTDDGTSGAYFLCNKNRKKIAVFKPQDEEAYAPNNPRKLVGEMGQLGIRNGIYSGESAVREVAAYLLDFYSQGRHGVPITTFVEFFHPYFSDKSDQIQCNCKSQQIGLNQHKQSCPKKKFAKYGSLQLFQKHQAVVGDYGSSLFPVDEIHKIAILDIRILNCDRNDENILIEKIDKSQKKYKIDKLIPIDHGLSLPDTLEINDEEIVWMGWDEVKKPLSQENKEFILNMNIDDQVKLLRSNLKIREKSLRLFKEQFGEPDNSDDDDDDDDFSDKLPSKLEKVLELAENFYQSNNIPQNDFKKVISDVNHNNNYEIKPMKLKTLQTDSEDEESTTETNPNLPLKNHLKIPLNNKISEDPEKENLEDDSSQNNDKENNEIKQIELSQNNLNSQKKEKSDKQKSQDKKTIRVQRSKSQPNMPKNKPQTKEKKSDHSSPKNEQNKENSDNLQKSLQQNNNINKNQSLQQQKQSDENQSQNNNQNGQNSSQNNQQNNENNNNHTGQKRTTLYNRGTKNFNTQALQMKKNDEDEFRDEKYYECFEYALNILIFKEQTPSITKEKSSPRKRFMSEQIEI</sequence>
<feature type="compositionally biased region" description="Low complexity" evidence="6">
    <location>
        <begin position="539"/>
        <end position="575"/>
    </location>
</feature>
<dbReference type="PANTHER" id="PTHR45800">
    <property type="entry name" value="PHOSPHATIDYLINOSITOL 4-KINASE GAMMA"/>
    <property type="match status" value="1"/>
</dbReference>
<feature type="region of interest" description="Disordered" evidence="6">
    <location>
        <begin position="393"/>
        <end position="524"/>
    </location>
</feature>
<evidence type="ECO:0000256" key="6">
    <source>
        <dbReference type="SAM" id="MobiDB-lite"/>
    </source>
</evidence>
<accession>A0A0V0QCI9</accession>
<keyword evidence="5" id="KW-0067">ATP-binding</keyword>
<dbReference type="GO" id="GO:0005524">
    <property type="term" value="F:ATP binding"/>
    <property type="evidence" value="ECO:0007669"/>
    <property type="project" value="UniProtKB-KW"/>
</dbReference>
<evidence type="ECO:0000313" key="9">
    <source>
        <dbReference type="Proteomes" id="UP000054937"/>
    </source>
</evidence>
<evidence type="ECO:0000256" key="2">
    <source>
        <dbReference type="ARBA" id="ARBA00022679"/>
    </source>
</evidence>
<evidence type="ECO:0000256" key="3">
    <source>
        <dbReference type="ARBA" id="ARBA00022741"/>
    </source>
</evidence>
<dbReference type="OrthoDB" id="5839at2759"/>
<comment type="similarity">
    <text evidence="1">Belongs to the PI3/PI4-kinase family. Type II PI4K subfamily.</text>
</comment>